<dbReference type="InterPro" id="IPR038570">
    <property type="entry name" value="HicA_sf"/>
</dbReference>
<evidence type="ECO:0000256" key="5">
    <source>
        <dbReference type="ARBA" id="ARBA00022801"/>
    </source>
</evidence>
<dbReference type="Proteomes" id="UP000717634">
    <property type="component" value="Unassembled WGS sequence"/>
</dbReference>
<evidence type="ECO:0000313" key="9">
    <source>
        <dbReference type="Proteomes" id="UP000717634"/>
    </source>
</evidence>
<evidence type="ECO:0000256" key="4">
    <source>
        <dbReference type="ARBA" id="ARBA00022759"/>
    </source>
</evidence>
<keyword evidence="6" id="KW-0694">RNA-binding</keyword>
<sequence>MKRLELVKHILSHGCIILREGGNHTALFNPANKRQTVLGRHREIDNVMARTICKQLGIPPLA</sequence>
<keyword evidence="4" id="KW-0255">Endonuclease</keyword>
<evidence type="ECO:0000256" key="1">
    <source>
        <dbReference type="ARBA" id="ARBA00006620"/>
    </source>
</evidence>
<protein>
    <submittedName>
        <fullName evidence="8">RNA binding protein YcfA (HicA-like mRNA interferase family)</fullName>
    </submittedName>
</protein>
<comment type="similarity">
    <text evidence="1">Belongs to the HicA mRNA interferase family.</text>
</comment>
<evidence type="ECO:0000256" key="7">
    <source>
        <dbReference type="ARBA" id="ARBA00023016"/>
    </source>
</evidence>
<name>A0ABX1HJU3_9BACT</name>
<dbReference type="RefSeq" id="WP_168674128.1">
    <property type="nucleotide sequence ID" value="NZ_JAAVTK010000009.1"/>
</dbReference>
<proteinExistence type="inferred from homology"/>
<evidence type="ECO:0000256" key="2">
    <source>
        <dbReference type="ARBA" id="ARBA00022649"/>
    </source>
</evidence>
<dbReference type="Pfam" id="PF07927">
    <property type="entry name" value="HicA_toxin"/>
    <property type="match status" value="1"/>
</dbReference>
<keyword evidence="7" id="KW-0346">Stress response</keyword>
<evidence type="ECO:0000256" key="6">
    <source>
        <dbReference type="ARBA" id="ARBA00022884"/>
    </source>
</evidence>
<evidence type="ECO:0000313" key="8">
    <source>
        <dbReference type="EMBL" id="NKI90534.1"/>
    </source>
</evidence>
<dbReference type="InterPro" id="IPR012933">
    <property type="entry name" value="HicA_mRNA_interferase"/>
</dbReference>
<gene>
    <name evidence="8" type="ORF">HBN54_003138</name>
</gene>
<evidence type="ECO:0000256" key="3">
    <source>
        <dbReference type="ARBA" id="ARBA00022722"/>
    </source>
</evidence>
<keyword evidence="5" id="KW-0378">Hydrolase</keyword>
<keyword evidence="2" id="KW-1277">Toxin-antitoxin system</keyword>
<comment type="caution">
    <text evidence="8">The sequence shown here is derived from an EMBL/GenBank/DDBJ whole genome shotgun (WGS) entry which is preliminary data.</text>
</comment>
<dbReference type="SUPFAM" id="SSF54786">
    <property type="entry name" value="YcfA/nrd intein domain"/>
    <property type="match status" value="1"/>
</dbReference>
<organism evidence="8 9">
    <name type="scientific">Hymenobacter artigasi</name>
    <dbReference type="NCBI Taxonomy" id="2719616"/>
    <lineage>
        <taxon>Bacteria</taxon>
        <taxon>Pseudomonadati</taxon>
        <taxon>Bacteroidota</taxon>
        <taxon>Cytophagia</taxon>
        <taxon>Cytophagales</taxon>
        <taxon>Hymenobacteraceae</taxon>
        <taxon>Hymenobacter</taxon>
    </lineage>
</organism>
<reference evidence="8 9" key="1">
    <citation type="submission" date="2020-03" db="EMBL/GenBank/DDBJ databases">
        <title>Genomic Encyclopedia of Type Strains, Phase IV (KMG-V): Genome sequencing to study the core and pangenomes of soil and plant-associated prokaryotes.</title>
        <authorList>
            <person name="Whitman W."/>
        </authorList>
    </citation>
    <scope>NUCLEOTIDE SEQUENCE [LARGE SCALE GENOMIC DNA]</scope>
    <source>
        <strain evidence="8 9">1B</strain>
    </source>
</reference>
<dbReference type="Gene3D" id="3.30.920.30">
    <property type="entry name" value="Hypothetical protein"/>
    <property type="match status" value="1"/>
</dbReference>
<accession>A0ABX1HJU3</accession>
<keyword evidence="9" id="KW-1185">Reference proteome</keyword>
<keyword evidence="3" id="KW-0540">Nuclease</keyword>
<dbReference type="EMBL" id="JAAVTK010000009">
    <property type="protein sequence ID" value="NKI90534.1"/>
    <property type="molecule type" value="Genomic_DNA"/>
</dbReference>